<dbReference type="NCBIfam" id="TIGR04057">
    <property type="entry name" value="SusC_RagA_signa"/>
    <property type="match status" value="1"/>
</dbReference>
<dbReference type="InterPro" id="IPR012910">
    <property type="entry name" value="Plug_dom"/>
</dbReference>
<evidence type="ECO:0000256" key="6">
    <source>
        <dbReference type="ARBA" id="ARBA00023237"/>
    </source>
</evidence>
<evidence type="ECO:0000313" key="10">
    <source>
        <dbReference type="EMBL" id="ORL43895.1"/>
    </source>
</evidence>
<evidence type="ECO:0000256" key="8">
    <source>
        <dbReference type="SAM" id="SignalP"/>
    </source>
</evidence>
<proteinExistence type="inferred from homology"/>
<dbReference type="PROSITE" id="PS52016">
    <property type="entry name" value="TONB_DEPENDENT_REC_3"/>
    <property type="match status" value="1"/>
</dbReference>
<evidence type="ECO:0000256" key="3">
    <source>
        <dbReference type="ARBA" id="ARBA00022452"/>
    </source>
</evidence>
<keyword evidence="8" id="KW-0732">Signal</keyword>
<keyword evidence="6 7" id="KW-0998">Cell outer membrane</keyword>
<dbReference type="GO" id="GO:0009279">
    <property type="term" value="C:cell outer membrane"/>
    <property type="evidence" value="ECO:0007669"/>
    <property type="project" value="UniProtKB-SubCell"/>
</dbReference>
<dbReference type="STRING" id="1185767.IIF7_18534"/>
<dbReference type="RefSeq" id="WP_084843175.1">
    <property type="nucleotide sequence ID" value="NZ_ARYN01000022.1"/>
</dbReference>
<protein>
    <submittedName>
        <fullName evidence="10">TonB-dependent receptor, plug</fullName>
    </submittedName>
</protein>
<dbReference type="Gene3D" id="2.170.130.10">
    <property type="entry name" value="TonB-dependent receptor, plug domain"/>
    <property type="match status" value="1"/>
</dbReference>
<feature type="chain" id="PRO_5013254248" evidence="8">
    <location>
        <begin position="23"/>
        <end position="1010"/>
    </location>
</feature>
<dbReference type="NCBIfam" id="TIGR04056">
    <property type="entry name" value="OMP_RagA_SusC"/>
    <property type="match status" value="1"/>
</dbReference>
<gene>
    <name evidence="10" type="ORF">IIF7_18534</name>
</gene>
<comment type="caution">
    <text evidence="10">The sequence shown here is derived from an EMBL/GenBank/DDBJ whole genome shotgun (WGS) entry which is preliminary data.</text>
</comment>
<dbReference type="InterPro" id="IPR023996">
    <property type="entry name" value="TonB-dep_OMP_SusC/RagA"/>
</dbReference>
<feature type="domain" description="TonB-dependent receptor plug" evidence="9">
    <location>
        <begin position="118"/>
        <end position="221"/>
    </location>
</feature>
<feature type="signal peptide" evidence="8">
    <location>
        <begin position="1"/>
        <end position="22"/>
    </location>
</feature>
<dbReference type="InterPro" id="IPR023997">
    <property type="entry name" value="TonB-dep_OMP_SusC/RagA_CS"/>
</dbReference>
<dbReference type="InterPro" id="IPR039426">
    <property type="entry name" value="TonB-dep_rcpt-like"/>
</dbReference>
<dbReference type="InterPro" id="IPR036942">
    <property type="entry name" value="Beta-barrel_TonB_sf"/>
</dbReference>
<sequence>MGKYLLKFNFLMFLFFCQLGLAQDGIVTVSGIVEDNAGPLPGVNVIVKGTTQGVTTDFDGTYVLEDIPKGSVLVFSYLSYKTQEIPLNSKTEINVTLESDTQSLEDVVVVGYGTQNRSEVTGAISSIDSEEIASVPVATADQALQGRAPGVNVVNSGAPGNSPVVSIRGLGTPNNNSPLYVIDGIIASGMGDLNPNDIENIQVLKDAATTAVYGSKGSNGVVLITTKKGKGTQKASLNFDAYSGVNFISSRYNVLNTQQYIQYLDELDATPPRVSDSQYTDFINNDTDWQDEIFRAGLMQSYNLALSGGNENSNYRFSGGYLEQEGAMIETGYERFNFRANSNFTFGNLTIGETLGVSFDEQNPERDSGGRSIIEHAIKIAPYLPVYNPDNLGGFQGPSSSIDGQDAENPVRVQSIGNASNSSVNVIGSLFAEYEFFDKIKFKSQVGLDYSNFKNTNFIPSYNDDETSTNSTPYAQITKNTGIYQSLTYTNSLTYKDSFLENHNIEFLLLSEQQTIKNESINASSRNEISDEVEQLSLEGANLGSSSAEYVRIGYLGRLNYNYDKKYLLAFALRRDASSRFGKSNRWGWFTSVSAGWNLGRERFMDGSIFNNLKLRGSWGTTGNDNIGDYRYSSTLLTNFIYPIAGSPVQGTTANGLGNADLKWEETEMRNVGLDVGINNNQFTLSFEYYNNKSDDLLIDRPLAYSLGYNDPVITENVGSVKTHGLEANLGYNDYDGDFTWSANLNFGTSKNEVISLGGVPAIPGANFEGEFVSRISVGEPLFYFYGYKTDGIYQTQEEIDEVLTANPNQTAVKPGDVRYVDLNNDGQINSDDKMKIGNPYPDFTYGFNFSANYKNFDLNLFVNGSIGNDVFNTNIYDLEGMTRTFNAGTQVLNRWTGPGTSNSIPRALGATQNTNASDRYVEDGSYSRLRNLVIGYSFPSELFNDTFSKFRVYLSGQNLLTLTDYSGLDPEIGRISLNNGAARDNFELGIDRGNYPQPKSVQIGLQVAF</sequence>
<evidence type="ECO:0000256" key="5">
    <source>
        <dbReference type="ARBA" id="ARBA00023136"/>
    </source>
</evidence>
<dbReference type="InterPro" id="IPR037066">
    <property type="entry name" value="Plug_dom_sf"/>
</dbReference>
<dbReference type="AlphaFoldDB" id="A0A1Y1SZW2"/>
<accession>A0A1Y1SZW2</accession>
<keyword evidence="5 7" id="KW-0472">Membrane</keyword>
<evidence type="ECO:0000256" key="1">
    <source>
        <dbReference type="ARBA" id="ARBA00004571"/>
    </source>
</evidence>
<keyword evidence="2 7" id="KW-0813">Transport</keyword>
<dbReference type="SUPFAM" id="SSF49464">
    <property type="entry name" value="Carboxypeptidase regulatory domain-like"/>
    <property type="match status" value="1"/>
</dbReference>
<name>A0A1Y1SZW2_9FLAO</name>
<keyword evidence="10" id="KW-0675">Receptor</keyword>
<comment type="similarity">
    <text evidence="7">Belongs to the TonB-dependent receptor family.</text>
</comment>
<organism evidence="10 11">
    <name type="scientific">Zunongwangia atlantica 22II14-10F7</name>
    <dbReference type="NCBI Taxonomy" id="1185767"/>
    <lineage>
        <taxon>Bacteria</taxon>
        <taxon>Pseudomonadati</taxon>
        <taxon>Bacteroidota</taxon>
        <taxon>Flavobacteriia</taxon>
        <taxon>Flavobacteriales</taxon>
        <taxon>Flavobacteriaceae</taxon>
        <taxon>Zunongwangia</taxon>
    </lineage>
</organism>
<dbReference type="Pfam" id="PF13715">
    <property type="entry name" value="CarbopepD_reg_2"/>
    <property type="match status" value="1"/>
</dbReference>
<reference evidence="10 11" key="1">
    <citation type="submission" date="2013-04" db="EMBL/GenBank/DDBJ databases">
        <title>Zunongwangia sp. 22II14-10F7 Genome Sequencing.</title>
        <authorList>
            <person name="Lai Q."/>
            <person name="Shao Z."/>
        </authorList>
    </citation>
    <scope>NUCLEOTIDE SEQUENCE [LARGE SCALE GENOMIC DNA]</scope>
    <source>
        <strain evidence="10 11">22II14-10F7</strain>
    </source>
</reference>
<dbReference type="OrthoDB" id="9768177at2"/>
<dbReference type="InterPro" id="IPR008969">
    <property type="entry name" value="CarboxyPept-like_regulatory"/>
</dbReference>
<evidence type="ECO:0000256" key="4">
    <source>
        <dbReference type="ARBA" id="ARBA00022692"/>
    </source>
</evidence>
<dbReference type="Gene3D" id="2.60.40.1120">
    <property type="entry name" value="Carboxypeptidase-like, regulatory domain"/>
    <property type="match status" value="1"/>
</dbReference>
<evidence type="ECO:0000259" key="9">
    <source>
        <dbReference type="Pfam" id="PF07715"/>
    </source>
</evidence>
<dbReference type="Proteomes" id="UP000192746">
    <property type="component" value="Unassembled WGS sequence"/>
</dbReference>
<keyword evidence="4 7" id="KW-0812">Transmembrane</keyword>
<keyword evidence="3 7" id="KW-1134">Transmembrane beta strand</keyword>
<evidence type="ECO:0000313" key="11">
    <source>
        <dbReference type="Proteomes" id="UP000192746"/>
    </source>
</evidence>
<evidence type="ECO:0000256" key="7">
    <source>
        <dbReference type="PROSITE-ProRule" id="PRU01360"/>
    </source>
</evidence>
<dbReference type="Gene3D" id="2.40.170.20">
    <property type="entry name" value="TonB-dependent receptor, beta-barrel domain"/>
    <property type="match status" value="1"/>
</dbReference>
<keyword evidence="11" id="KW-1185">Reference proteome</keyword>
<comment type="subcellular location">
    <subcellularLocation>
        <location evidence="1 7">Cell outer membrane</location>
        <topology evidence="1 7">Multi-pass membrane protein</topology>
    </subcellularLocation>
</comment>
<evidence type="ECO:0000256" key="2">
    <source>
        <dbReference type="ARBA" id="ARBA00022448"/>
    </source>
</evidence>
<dbReference type="Pfam" id="PF07715">
    <property type="entry name" value="Plug"/>
    <property type="match status" value="1"/>
</dbReference>
<dbReference type="SUPFAM" id="SSF56935">
    <property type="entry name" value="Porins"/>
    <property type="match status" value="1"/>
</dbReference>
<dbReference type="EMBL" id="ARYN01000022">
    <property type="protein sequence ID" value="ORL43895.1"/>
    <property type="molecule type" value="Genomic_DNA"/>
</dbReference>